<accession>A0A5P1EX80</accession>
<keyword evidence="2" id="KW-1185">Reference proteome</keyword>
<dbReference type="Proteomes" id="UP000243459">
    <property type="component" value="Chromosome 5"/>
</dbReference>
<organism evidence="1 2">
    <name type="scientific">Asparagus officinalis</name>
    <name type="common">Garden asparagus</name>
    <dbReference type="NCBI Taxonomy" id="4686"/>
    <lineage>
        <taxon>Eukaryota</taxon>
        <taxon>Viridiplantae</taxon>
        <taxon>Streptophyta</taxon>
        <taxon>Embryophyta</taxon>
        <taxon>Tracheophyta</taxon>
        <taxon>Spermatophyta</taxon>
        <taxon>Magnoliopsida</taxon>
        <taxon>Liliopsida</taxon>
        <taxon>Asparagales</taxon>
        <taxon>Asparagaceae</taxon>
        <taxon>Asparagoideae</taxon>
        <taxon>Asparagus</taxon>
    </lineage>
</organism>
<sequence>MAGDEKPTFLATPILRKAGDLQVGTEDGEGTTKEEETVTESAHLASTLGPSVTSRGVTMQRELIYSDEEIDRYRYRAVVSEYAGFVAGVISKRGRVEIDGSDGVCAGNYILLIVSDDGGKRSVADPSEMLADFNGDDRRFMPHLEGWLGLALT</sequence>
<gene>
    <name evidence="1" type="ORF">A4U43_C05F34590</name>
</gene>
<protein>
    <submittedName>
        <fullName evidence="1">Uncharacterized protein</fullName>
    </submittedName>
</protein>
<evidence type="ECO:0000313" key="2">
    <source>
        <dbReference type="Proteomes" id="UP000243459"/>
    </source>
</evidence>
<name>A0A5P1EX80_ASPOF</name>
<dbReference type="Gramene" id="ONK70522">
    <property type="protein sequence ID" value="ONK70522"/>
    <property type="gene ID" value="A4U43_C05F34590"/>
</dbReference>
<dbReference type="EMBL" id="CM007385">
    <property type="protein sequence ID" value="ONK70522.1"/>
    <property type="molecule type" value="Genomic_DNA"/>
</dbReference>
<evidence type="ECO:0000313" key="1">
    <source>
        <dbReference type="EMBL" id="ONK70522.1"/>
    </source>
</evidence>
<dbReference type="AlphaFoldDB" id="A0A5P1EX80"/>
<proteinExistence type="predicted"/>
<reference evidence="2" key="1">
    <citation type="journal article" date="2017" name="Nat. Commun.">
        <title>The asparagus genome sheds light on the origin and evolution of a young Y chromosome.</title>
        <authorList>
            <person name="Harkess A."/>
            <person name="Zhou J."/>
            <person name="Xu C."/>
            <person name="Bowers J.E."/>
            <person name="Van der Hulst R."/>
            <person name="Ayyampalayam S."/>
            <person name="Mercati F."/>
            <person name="Riccardi P."/>
            <person name="McKain M.R."/>
            <person name="Kakrana A."/>
            <person name="Tang H."/>
            <person name="Ray J."/>
            <person name="Groenendijk J."/>
            <person name="Arikit S."/>
            <person name="Mathioni S.M."/>
            <person name="Nakano M."/>
            <person name="Shan H."/>
            <person name="Telgmann-Rauber A."/>
            <person name="Kanno A."/>
            <person name="Yue Z."/>
            <person name="Chen H."/>
            <person name="Li W."/>
            <person name="Chen Y."/>
            <person name="Xu X."/>
            <person name="Zhang Y."/>
            <person name="Luo S."/>
            <person name="Chen H."/>
            <person name="Gao J."/>
            <person name="Mao Z."/>
            <person name="Pires J.C."/>
            <person name="Luo M."/>
            <person name="Kudrna D."/>
            <person name="Wing R.A."/>
            <person name="Meyers B.C."/>
            <person name="Yi K."/>
            <person name="Kong H."/>
            <person name="Lavrijsen P."/>
            <person name="Sunseri F."/>
            <person name="Falavigna A."/>
            <person name="Ye Y."/>
            <person name="Leebens-Mack J.H."/>
            <person name="Chen G."/>
        </authorList>
    </citation>
    <scope>NUCLEOTIDE SEQUENCE [LARGE SCALE GENOMIC DNA]</scope>
    <source>
        <strain evidence="2">cv. DH0086</strain>
    </source>
</reference>